<name>K5URB8_PHACS</name>
<accession>K5URB8</accession>
<reference evidence="1 2" key="1">
    <citation type="journal article" date="2012" name="BMC Genomics">
        <title>Comparative genomics of the white-rot fungi, Phanerochaete carnosa and P. chrysosporium, to elucidate the genetic basis of the distinct wood types they colonize.</title>
        <authorList>
            <person name="Suzuki H."/>
            <person name="MacDonald J."/>
            <person name="Syed K."/>
            <person name="Salamov A."/>
            <person name="Hori C."/>
            <person name="Aerts A."/>
            <person name="Henrissat B."/>
            <person name="Wiebenga A."/>
            <person name="vanKuyk P.A."/>
            <person name="Barry K."/>
            <person name="Lindquist E."/>
            <person name="LaButti K."/>
            <person name="Lapidus A."/>
            <person name="Lucas S."/>
            <person name="Coutinho P."/>
            <person name="Gong Y."/>
            <person name="Samejima M."/>
            <person name="Mahadevan R."/>
            <person name="Abou-Zaid M."/>
            <person name="de Vries R.P."/>
            <person name="Igarashi K."/>
            <person name="Yadav J.S."/>
            <person name="Grigoriev I.V."/>
            <person name="Master E.R."/>
        </authorList>
    </citation>
    <scope>NUCLEOTIDE SEQUENCE [LARGE SCALE GENOMIC DNA]</scope>
    <source>
        <strain evidence="1 2">HHB-10118-sp</strain>
    </source>
</reference>
<sequence>MLLTLAASPSLFDPALADCLHSVSLAVRLPTADSPWLYHAHELRQLRNVVTIRLALAQNGTLERACANPAYAIFSSFPLVVPGVFLRVTVLSLERMRFSSTADISRLINQLGTVQSCILQDVIFEKVAALAPRARLRPTVIRHRFEVAPSGATRGATITPISFSVLTAILCPAHHLDAWSSIVSLLQHLFSQYTYEIRLIYIPEGGTSFIITLDILVFAVNNTSSDNDTTTDQQAMGTSLEAAFGPTSADDSTLIVSLSLSLPDEVISDSTGKLDWSALEDGIPGLETIPHVTVHTHRSVAPKHIQLLAAPGKIRLRRTRPTTTCEQYNVVLHLFCTLCAITHSV</sequence>
<dbReference type="EMBL" id="JH930475">
    <property type="protein sequence ID" value="EKM52406.1"/>
    <property type="molecule type" value="Genomic_DNA"/>
</dbReference>
<dbReference type="InParanoid" id="K5URB8"/>
<dbReference type="AlphaFoldDB" id="K5URB8"/>
<gene>
    <name evidence="1" type="ORF">PHACADRAFT_186553</name>
</gene>
<dbReference type="GeneID" id="18910362"/>
<evidence type="ECO:0000313" key="1">
    <source>
        <dbReference type="EMBL" id="EKM52406.1"/>
    </source>
</evidence>
<proteinExistence type="predicted"/>
<dbReference type="KEGG" id="pco:PHACADRAFT_186553"/>
<dbReference type="HOGENOM" id="CLU_804371_0_0_1"/>
<evidence type="ECO:0000313" key="2">
    <source>
        <dbReference type="Proteomes" id="UP000008370"/>
    </source>
</evidence>
<keyword evidence="2" id="KW-1185">Reference proteome</keyword>
<protein>
    <submittedName>
        <fullName evidence="1">Uncharacterized protein</fullName>
    </submittedName>
</protein>
<organism evidence="1 2">
    <name type="scientific">Phanerochaete carnosa (strain HHB-10118-sp)</name>
    <name type="common">White-rot fungus</name>
    <name type="synonym">Peniophora carnosa</name>
    <dbReference type="NCBI Taxonomy" id="650164"/>
    <lineage>
        <taxon>Eukaryota</taxon>
        <taxon>Fungi</taxon>
        <taxon>Dikarya</taxon>
        <taxon>Basidiomycota</taxon>
        <taxon>Agaricomycotina</taxon>
        <taxon>Agaricomycetes</taxon>
        <taxon>Polyporales</taxon>
        <taxon>Phanerochaetaceae</taxon>
        <taxon>Phanerochaete</taxon>
    </lineage>
</organism>
<dbReference type="Proteomes" id="UP000008370">
    <property type="component" value="Unassembled WGS sequence"/>
</dbReference>
<dbReference type="RefSeq" id="XP_007398753.1">
    <property type="nucleotide sequence ID" value="XM_007398691.1"/>
</dbReference>